<dbReference type="PANTHER" id="PTHR46401:SF2">
    <property type="entry name" value="GLYCOSYLTRANSFERASE WBBK-RELATED"/>
    <property type="match status" value="1"/>
</dbReference>
<feature type="domain" description="Glycosyl transferase family 1" evidence="2">
    <location>
        <begin position="201"/>
        <end position="348"/>
    </location>
</feature>
<sequence>MFLGIDASNIRAGGGVTHLRELLNHSSPMDFGFEKVVIWSGSKTLDSLANYSWLEKRNESLLGKSLPYRIFWQQFILPKKLIEEKCSILFSPGGILPFTVSVTTISMSQNMLPFEKKERSRFKSKAQKLKFLILRFIQGYSFKNASGLIFLSEYAKKYIQNSLNGKLDQIRTIPHGVDKRFMKAPRDPKRIEDCSDADCFRLLYVSIIDVYKHQWKVVEAVALLRKMGLPVAIDFVGPCNPEAMLIFEKSIKKHDEQQQFINYHGPVNFDQLEGYYQSADIFVFASSCENLPNILLEAMAAGLPIASSNTGPMPEVLCRFAEFFNPESAESISMAIKNLILSPELRKKNADSLYDKVQSYSWEKCANNTFDFLRYIDSQVSKVK</sequence>
<dbReference type="STRING" id="419481.SAMN05216233_13913"/>
<dbReference type="GO" id="GO:0009103">
    <property type="term" value="P:lipopolysaccharide biosynthetic process"/>
    <property type="evidence" value="ECO:0007669"/>
    <property type="project" value="TreeGrafter"/>
</dbReference>
<organism evidence="3 4">
    <name type="scientific">Desulfoluna spongiiphila</name>
    <dbReference type="NCBI Taxonomy" id="419481"/>
    <lineage>
        <taxon>Bacteria</taxon>
        <taxon>Pseudomonadati</taxon>
        <taxon>Thermodesulfobacteriota</taxon>
        <taxon>Desulfobacteria</taxon>
        <taxon>Desulfobacterales</taxon>
        <taxon>Desulfolunaceae</taxon>
        <taxon>Desulfoluna</taxon>
    </lineage>
</organism>
<proteinExistence type="predicted"/>
<evidence type="ECO:0000313" key="3">
    <source>
        <dbReference type="EMBL" id="SCY90430.1"/>
    </source>
</evidence>
<dbReference type="EMBL" id="FMUX01000039">
    <property type="protein sequence ID" value="SCY90430.1"/>
    <property type="molecule type" value="Genomic_DNA"/>
</dbReference>
<dbReference type="OrthoDB" id="5443168at2"/>
<name>A0A1G5JRE8_9BACT</name>
<evidence type="ECO:0000256" key="1">
    <source>
        <dbReference type="ARBA" id="ARBA00022679"/>
    </source>
</evidence>
<dbReference type="Gene3D" id="3.40.50.2000">
    <property type="entry name" value="Glycogen Phosphorylase B"/>
    <property type="match status" value="2"/>
</dbReference>
<dbReference type="Pfam" id="PF00534">
    <property type="entry name" value="Glycos_transf_1"/>
    <property type="match status" value="1"/>
</dbReference>
<dbReference type="CDD" id="cd03809">
    <property type="entry name" value="GT4_MtfB-like"/>
    <property type="match status" value="1"/>
</dbReference>
<dbReference type="RefSeq" id="WP_092215918.1">
    <property type="nucleotide sequence ID" value="NZ_FMUX01000039.1"/>
</dbReference>
<protein>
    <submittedName>
        <fullName evidence="3">Glycosyltransferase involved in cell wall bisynthesis</fullName>
    </submittedName>
</protein>
<dbReference type="SUPFAM" id="SSF53756">
    <property type="entry name" value="UDP-Glycosyltransferase/glycogen phosphorylase"/>
    <property type="match status" value="1"/>
</dbReference>
<evidence type="ECO:0000259" key="2">
    <source>
        <dbReference type="Pfam" id="PF00534"/>
    </source>
</evidence>
<keyword evidence="4" id="KW-1185">Reference proteome</keyword>
<keyword evidence="1 3" id="KW-0808">Transferase</keyword>
<dbReference type="AlphaFoldDB" id="A0A1G5JRE8"/>
<reference evidence="3 4" key="1">
    <citation type="submission" date="2016-10" db="EMBL/GenBank/DDBJ databases">
        <authorList>
            <person name="de Groot N.N."/>
        </authorList>
    </citation>
    <scope>NUCLEOTIDE SEQUENCE [LARGE SCALE GENOMIC DNA]</scope>
    <source>
        <strain evidence="3 4">AA1</strain>
    </source>
</reference>
<dbReference type="PANTHER" id="PTHR46401">
    <property type="entry name" value="GLYCOSYLTRANSFERASE WBBK-RELATED"/>
    <property type="match status" value="1"/>
</dbReference>
<evidence type="ECO:0000313" key="4">
    <source>
        <dbReference type="Proteomes" id="UP000198870"/>
    </source>
</evidence>
<accession>A0A1G5JRE8</accession>
<dbReference type="Proteomes" id="UP000198870">
    <property type="component" value="Unassembled WGS sequence"/>
</dbReference>
<gene>
    <name evidence="3" type="ORF">SAMN05216233_13913</name>
</gene>
<dbReference type="GO" id="GO:0016757">
    <property type="term" value="F:glycosyltransferase activity"/>
    <property type="evidence" value="ECO:0007669"/>
    <property type="project" value="InterPro"/>
</dbReference>
<dbReference type="InterPro" id="IPR001296">
    <property type="entry name" value="Glyco_trans_1"/>
</dbReference>